<dbReference type="AlphaFoldDB" id="A0A9X0CFH8"/>
<comment type="caution">
    <text evidence="11">The sequence shown here is derived from an EMBL/GenBank/DDBJ whole genome shotgun (WGS) entry which is preliminary data.</text>
</comment>
<evidence type="ECO:0000313" key="12">
    <source>
        <dbReference type="Proteomes" id="UP001163046"/>
    </source>
</evidence>
<organism evidence="11 12">
    <name type="scientific">Desmophyllum pertusum</name>
    <dbReference type="NCBI Taxonomy" id="174260"/>
    <lineage>
        <taxon>Eukaryota</taxon>
        <taxon>Metazoa</taxon>
        <taxon>Cnidaria</taxon>
        <taxon>Anthozoa</taxon>
        <taxon>Hexacorallia</taxon>
        <taxon>Scleractinia</taxon>
        <taxon>Caryophylliina</taxon>
        <taxon>Caryophylliidae</taxon>
        <taxon>Desmophyllum</taxon>
    </lineage>
</organism>
<keyword evidence="5" id="KW-0677">Repeat</keyword>
<evidence type="ECO:0000256" key="5">
    <source>
        <dbReference type="ARBA" id="ARBA00022737"/>
    </source>
</evidence>
<dbReference type="InterPro" id="IPR002167">
    <property type="entry name" value="GDC-like"/>
</dbReference>
<keyword evidence="6" id="KW-0999">Mitochondrion inner membrane</keyword>
<gene>
    <name evidence="11" type="ORF">OS493_007880</name>
</gene>
<evidence type="ECO:0000256" key="9">
    <source>
        <dbReference type="PROSITE-ProRule" id="PRU00282"/>
    </source>
</evidence>
<evidence type="ECO:0008006" key="13">
    <source>
        <dbReference type="Google" id="ProtNLM"/>
    </source>
</evidence>
<name>A0A9X0CFH8_9CNID</name>
<evidence type="ECO:0000256" key="10">
    <source>
        <dbReference type="RuleBase" id="RU000488"/>
    </source>
</evidence>
<feature type="repeat" description="Solcar" evidence="9">
    <location>
        <begin position="99"/>
        <end position="187"/>
    </location>
</feature>
<dbReference type="SUPFAM" id="SSF103506">
    <property type="entry name" value="Mitochondrial carrier"/>
    <property type="match status" value="1"/>
</dbReference>
<dbReference type="PRINTS" id="PR00926">
    <property type="entry name" value="MITOCARRIER"/>
</dbReference>
<comment type="similarity">
    <text evidence="2 10">Belongs to the mitochondrial carrier (TC 2.A.29) family.</text>
</comment>
<reference evidence="11" key="1">
    <citation type="submission" date="2023-01" db="EMBL/GenBank/DDBJ databases">
        <title>Genome assembly of the deep-sea coral Lophelia pertusa.</title>
        <authorList>
            <person name="Herrera S."/>
            <person name="Cordes E."/>
        </authorList>
    </citation>
    <scope>NUCLEOTIDE SEQUENCE</scope>
    <source>
        <strain evidence="11">USNM1676648</strain>
        <tissue evidence="11">Polyp</tissue>
    </source>
</reference>
<keyword evidence="4 9" id="KW-0812">Transmembrane</keyword>
<keyword evidence="3 10" id="KW-0813">Transport</keyword>
<evidence type="ECO:0000256" key="6">
    <source>
        <dbReference type="ARBA" id="ARBA00022792"/>
    </source>
</evidence>
<dbReference type="PANTHER" id="PTHR24089">
    <property type="entry name" value="SOLUTE CARRIER FAMILY 25"/>
    <property type="match status" value="1"/>
</dbReference>
<feature type="repeat" description="Solcar" evidence="9">
    <location>
        <begin position="6"/>
        <end position="92"/>
    </location>
</feature>
<evidence type="ECO:0000256" key="7">
    <source>
        <dbReference type="ARBA" id="ARBA00023128"/>
    </source>
</evidence>
<dbReference type="OrthoDB" id="270584at2759"/>
<protein>
    <recommendedName>
        <fullName evidence="13">Mitochondrial carrier protein</fullName>
    </recommendedName>
</protein>
<sequence>MEAKADHVLLTFVAGGISTCCAKTSTAPLERLKILFQAKNQHYKDMGVVRALRTIYHKEGALGYYRGNGALMLRVFPYGALQFVSYEQYKKIISPICDNYALSKLVSGSLAGITACSFTYPLDVVRSRLAFQVADEQIYCGVCHVIRQIINTEGGFPALYRGYGATTLAMIPAVGFGFFAYESFKDCILAMNGSLTKVNTEGQTVLTPVGGLACGALAGASSQTVAYPLDVVRRRMQLAGAVSDGYKYSSCINTFVTVYMEDGVRKGLYRGLSINYLRVVPQVAVMFSVYELTKQFLSQETNARSE</sequence>
<dbReference type="InterPro" id="IPR023395">
    <property type="entry name" value="MCP_dom_sf"/>
</dbReference>
<accession>A0A9X0CFH8</accession>
<dbReference type="EMBL" id="MU827780">
    <property type="protein sequence ID" value="KAJ7337727.1"/>
    <property type="molecule type" value="Genomic_DNA"/>
</dbReference>
<evidence type="ECO:0000256" key="2">
    <source>
        <dbReference type="ARBA" id="ARBA00006375"/>
    </source>
</evidence>
<dbReference type="GO" id="GO:0055085">
    <property type="term" value="P:transmembrane transport"/>
    <property type="evidence" value="ECO:0007669"/>
    <property type="project" value="InterPro"/>
</dbReference>
<evidence type="ECO:0000256" key="1">
    <source>
        <dbReference type="ARBA" id="ARBA00004448"/>
    </source>
</evidence>
<evidence type="ECO:0000256" key="3">
    <source>
        <dbReference type="ARBA" id="ARBA00022448"/>
    </source>
</evidence>
<dbReference type="PRINTS" id="PR00928">
    <property type="entry name" value="GRAVESDC"/>
</dbReference>
<comment type="subcellular location">
    <subcellularLocation>
        <location evidence="1">Mitochondrion inner membrane</location>
        <topology evidence="1">Multi-pass membrane protein</topology>
    </subcellularLocation>
</comment>
<keyword evidence="8 9" id="KW-0472">Membrane</keyword>
<evidence type="ECO:0000256" key="8">
    <source>
        <dbReference type="ARBA" id="ARBA00023136"/>
    </source>
</evidence>
<evidence type="ECO:0000313" key="11">
    <source>
        <dbReference type="EMBL" id="KAJ7337727.1"/>
    </source>
</evidence>
<proteinExistence type="inferred from homology"/>
<dbReference type="GO" id="GO:0005743">
    <property type="term" value="C:mitochondrial inner membrane"/>
    <property type="evidence" value="ECO:0007669"/>
    <property type="project" value="UniProtKB-SubCell"/>
</dbReference>
<feature type="repeat" description="Solcar" evidence="9">
    <location>
        <begin position="206"/>
        <end position="296"/>
    </location>
</feature>
<dbReference type="InterPro" id="IPR002067">
    <property type="entry name" value="MCP"/>
</dbReference>
<dbReference type="InterPro" id="IPR018108">
    <property type="entry name" value="MCP_transmembrane"/>
</dbReference>
<evidence type="ECO:0000256" key="4">
    <source>
        <dbReference type="ARBA" id="ARBA00022692"/>
    </source>
</evidence>
<dbReference type="Gene3D" id="1.50.40.10">
    <property type="entry name" value="Mitochondrial carrier domain"/>
    <property type="match status" value="1"/>
</dbReference>
<dbReference type="PROSITE" id="PS50920">
    <property type="entry name" value="SOLCAR"/>
    <property type="match status" value="3"/>
</dbReference>
<dbReference type="Pfam" id="PF00153">
    <property type="entry name" value="Mito_carr"/>
    <property type="match status" value="3"/>
</dbReference>
<dbReference type="Proteomes" id="UP001163046">
    <property type="component" value="Unassembled WGS sequence"/>
</dbReference>
<keyword evidence="12" id="KW-1185">Reference proteome</keyword>
<keyword evidence="7" id="KW-0496">Mitochondrion</keyword>